<dbReference type="InterPro" id="IPR029063">
    <property type="entry name" value="SAM-dependent_MTases_sf"/>
</dbReference>
<organism evidence="2 3">
    <name type="scientific">Nitrosopumilus adriaticus</name>
    <dbReference type="NCBI Taxonomy" id="1580092"/>
    <lineage>
        <taxon>Archaea</taxon>
        <taxon>Nitrososphaerota</taxon>
        <taxon>Nitrososphaeria</taxon>
        <taxon>Nitrosopumilales</taxon>
        <taxon>Nitrosopumilaceae</taxon>
        <taxon>Nitrosopumilus</taxon>
    </lineage>
</organism>
<reference evidence="3" key="1">
    <citation type="submission" date="2015-03" db="EMBL/GenBank/DDBJ databases">
        <title>Characterization of two novel Thaumarchaeota isolated from the Northern Adriatic Sea.</title>
        <authorList>
            <person name="Bayer B."/>
            <person name="Vojvoda J."/>
            <person name="Offre P."/>
            <person name="Srivastava A."/>
            <person name="Elisabeth N."/>
            <person name="Garcia J.A.L."/>
            <person name="Schleper C."/>
            <person name="Herndl G.J."/>
        </authorList>
    </citation>
    <scope>NUCLEOTIDE SEQUENCE [LARGE SCALE GENOMIC DNA]</scope>
    <source>
        <strain evidence="3">NF5</strain>
    </source>
</reference>
<dbReference type="KEGG" id="nin:NADRNF5_2107"/>
<keyword evidence="2" id="KW-0808">Transferase</keyword>
<keyword evidence="2" id="KW-0830">Ubiquinone</keyword>
<keyword evidence="3" id="KW-1185">Reference proteome</keyword>
<dbReference type="AlphaFoldDB" id="A0A0D5C5Y1"/>
<dbReference type="Proteomes" id="UP000032408">
    <property type="component" value="Chromosome"/>
</dbReference>
<dbReference type="RefSeq" id="WP_048118311.1">
    <property type="nucleotide sequence ID" value="NZ_CP011070.1"/>
</dbReference>
<proteinExistence type="predicted"/>
<dbReference type="OrthoDB" id="57427at2157"/>
<evidence type="ECO:0000259" key="1">
    <source>
        <dbReference type="Pfam" id="PF08241"/>
    </source>
</evidence>
<reference evidence="2 3" key="2">
    <citation type="journal article" date="2016" name="ISME J.">
        <title>Physiological and genomic characterization of two novel marine thaumarchaeal strains indicates niche differentiation.</title>
        <authorList>
            <person name="Bayer B."/>
            <person name="Vojvoda J."/>
            <person name="Offre P."/>
            <person name="Alves R.J."/>
            <person name="Elisabeth N.H."/>
            <person name="Garcia J.A."/>
            <person name="Volland J.M."/>
            <person name="Srivastava A."/>
            <person name="Schleper C."/>
            <person name="Herndl G.J."/>
        </authorList>
    </citation>
    <scope>NUCLEOTIDE SEQUENCE [LARGE SCALE GENOMIC DNA]</scope>
    <source>
        <strain evidence="2 3">NF5</strain>
    </source>
</reference>
<dbReference type="InterPro" id="IPR013216">
    <property type="entry name" value="Methyltransf_11"/>
</dbReference>
<dbReference type="Pfam" id="PF08241">
    <property type="entry name" value="Methyltransf_11"/>
    <property type="match status" value="1"/>
</dbReference>
<accession>A0A0D5C5Y1</accession>
<dbReference type="HOGENOM" id="CLU_936485_0_0_2"/>
<dbReference type="Gene3D" id="3.40.50.150">
    <property type="entry name" value="Vaccinia Virus protein VP39"/>
    <property type="match status" value="1"/>
</dbReference>
<dbReference type="GO" id="GO:0032259">
    <property type="term" value="P:methylation"/>
    <property type="evidence" value="ECO:0007669"/>
    <property type="project" value="UniProtKB-KW"/>
</dbReference>
<feature type="domain" description="Methyltransferase type 11" evidence="1">
    <location>
        <begin position="109"/>
        <end position="179"/>
    </location>
</feature>
<protein>
    <submittedName>
        <fullName evidence="2">Putative Methylase involved in ubiquinone/menaquinone biosynthesis</fullName>
    </submittedName>
</protein>
<dbReference type="GO" id="GO:0008757">
    <property type="term" value="F:S-adenosylmethionine-dependent methyltransferase activity"/>
    <property type="evidence" value="ECO:0007669"/>
    <property type="project" value="InterPro"/>
</dbReference>
<gene>
    <name evidence="2" type="ORF">NADRNF5_2107</name>
</gene>
<dbReference type="GeneID" id="24821275"/>
<sequence length="312" mass="36786">MEENYELLESKLKHYLSLYWLRPENGLITTFKSKAFENLKIESPSLDLSCGDGMYMAIHLGAEFDFDFDFFKSTKAKEFSHSKFIDIYDVFDKNYEVDFVKKPSMQIDYGADWKQAMLDKAEKTKVYKNLVHHDNNKLPLPFADNYFKSIHSNSVYWVNEPDKLISDIYRITAPGGNVALELLTPHRYETLVQLEKFLSHEAIEILDRKRRANTTGMREYSEWKEIIENAGFKIKQVNSVYPDKLIMDIWNIGLRPIAHLLIQMAEALDKEDRIRIKEEWVEIFFKLFKPFLKINTSYTIDNAPYLAFLLEK</sequence>
<dbReference type="EMBL" id="CP011070">
    <property type="protein sequence ID" value="AJW71780.1"/>
    <property type="molecule type" value="Genomic_DNA"/>
</dbReference>
<evidence type="ECO:0000313" key="3">
    <source>
        <dbReference type="Proteomes" id="UP000032408"/>
    </source>
</evidence>
<dbReference type="SUPFAM" id="SSF53335">
    <property type="entry name" value="S-adenosyl-L-methionine-dependent methyltransferases"/>
    <property type="match status" value="1"/>
</dbReference>
<evidence type="ECO:0000313" key="2">
    <source>
        <dbReference type="EMBL" id="AJW71780.1"/>
    </source>
</evidence>
<dbReference type="STRING" id="1580092.NADRNF5_2107"/>
<name>A0A0D5C5Y1_9ARCH</name>
<keyword evidence="2" id="KW-0489">Methyltransferase</keyword>